<dbReference type="EMBL" id="ML977598">
    <property type="protein sequence ID" value="KAF1999096.1"/>
    <property type="molecule type" value="Genomic_DNA"/>
</dbReference>
<evidence type="ECO:0000256" key="1">
    <source>
        <dbReference type="ARBA" id="ARBA00010050"/>
    </source>
</evidence>
<evidence type="ECO:0000256" key="2">
    <source>
        <dbReference type="ARBA" id="ARBA00022448"/>
    </source>
</evidence>
<dbReference type="GO" id="GO:0031201">
    <property type="term" value="C:SNARE complex"/>
    <property type="evidence" value="ECO:0007669"/>
    <property type="project" value="TreeGrafter"/>
</dbReference>
<evidence type="ECO:0000256" key="3">
    <source>
        <dbReference type="ARBA" id="ARBA00022927"/>
    </source>
</evidence>
<protein>
    <submittedName>
        <fullName evidence="6">TPR-like protein</fullName>
    </submittedName>
</protein>
<dbReference type="OrthoDB" id="9984275at2759"/>
<evidence type="ECO:0000256" key="4">
    <source>
        <dbReference type="RuleBase" id="RU367013"/>
    </source>
</evidence>
<dbReference type="PRINTS" id="PR00448">
    <property type="entry name" value="NSFATTACHMNT"/>
</dbReference>
<dbReference type="InterPro" id="IPR000744">
    <property type="entry name" value="NSF_attach"/>
</dbReference>
<dbReference type="GO" id="GO:0005483">
    <property type="term" value="F:soluble NSF attachment protein activity"/>
    <property type="evidence" value="ECO:0007669"/>
    <property type="project" value="TreeGrafter"/>
</dbReference>
<dbReference type="GO" id="GO:0019905">
    <property type="term" value="F:syntaxin binding"/>
    <property type="evidence" value="ECO:0007669"/>
    <property type="project" value="TreeGrafter"/>
</dbReference>
<dbReference type="GO" id="GO:0005774">
    <property type="term" value="C:vacuolar membrane"/>
    <property type="evidence" value="ECO:0007669"/>
    <property type="project" value="TreeGrafter"/>
</dbReference>
<keyword evidence="2 4" id="KW-0813">Transport</keyword>
<dbReference type="GO" id="GO:0035494">
    <property type="term" value="P:SNARE complex disassembly"/>
    <property type="evidence" value="ECO:0007669"/>
    <property type="project" value="TreeGrafter"/>
</dbReference>
<dbReference type="InterPro" id="IPR011990">
    <property type="entry name" value="TPR-like_helical_dom_sf"/>
</dbReference>
<gene>
    <name evidence="6" type="ORF">P154DRAFT_523504</name>
</gene>
<keyword evidence="5" id="KW-0175">Coiled coil</keyword>
<comment type="similarity">
    <text evidence="1 4">Belongs to the SNAP family.</text>
</comment>
<name>A0A6A5WNB8_9PLEO</name>
<sequence>MAGDPRALLMKAEKLKIAAGGGFSFFGSKTDKFEQAADAYLQAANAFRMLQHGREAGDAFLQAAAIQRDQLKELDDEAQTLQEAFKAYRKEDPLKAANCLDKTIQHYCSKGNFRRAATFKEQLGDMFEEEASNMPDKLEALPFTLKAAAAYKDAASWYDADNATALANKLWLKTADIFALLGGQEPDKADKGKADRFLHAFSSAGLDLPDSRDPNDYYYKAIAIYRQVAEKSLNNNLMRYSVKEYLFKASICHICTMDPPGIKKAFADFSGMYPQFAKEREGILIMNLAFTMDRSENPEAPDPDKFGEHLFVFNDFMPLDKWKITLLLRVKEKLIKKDAGALELDEEDDFA</sequence>
<dbReference type="PANTHER" id="PTHR13768:SF8">
    <property type="entry name" value="ALPHA-SOLUBLE NSF ATTACHMENT PROTEIN"/>
    <property type="match status" value="1"/>
</dbReference>
<keyword evidence="3 4" id="KW-0653">Protein transport</keyword>
<feature type="coiled-coil region" evidence="5">
    <location>
        <begin position="64"/>
        <end position="91"/>
    </location>
</feature>
<dbReference type="AlphaFoldDB" id="A0A6A5WNB8"/>
<evidence type="ECO:0000256" key="5">
    <source>
        <dbReference type="SAM" id="Coils"/>
    </source>
</evidence>
<comment type="function">
    <text evidence="4">Required for vesicular transport between the endoplasmic reticulum and the Golgi apparatus.</text>
</comment>
<keyword evidence="4" id="KW-0931">ER-Golgi transport</keyword>
<dbReference type="CDD" id="cd15832">
    <property type="entry name" value="SNAP"/>
    <property type="match status" value="1"/>
</dbReference>
<dbReference type="GO" id="GO:0006886">
    <property type="term" value="P:intracellular protein transport"/>
    <property type="evidence" value="ECO:0007669"/>
    <property type="project" value="UniProtKB-UniRule"/>
</dbReference>
<proteinExistence type="inferred from homology"/>
<dbReference type="Gene3D" id="1.25.40.10">
    <property type="entry name" value="Tetratricopeptide repeat domain"/>
    <property type="match status" value="1"/>
</dbReference>
<dbReference type="SUPFAM" id="SSF48452">
    <property type="entry name" value="TPR-like"/>
    <property type="match status" value="1"/>
</dbReference>
<dbReference type="Pfam" id="PF14938">
    <property type="entry name" value="SNAP"/>
    <property type="match status" value="2"/>
</dbReference>
<dbReference type="PANTHER" id="PTHR13768">
    <property type="entry name" value="SOLUBLE NSF ATTACHMENT PROTEIN SNAP"/>
    <property type="match status" value="1"/>
</dbReference>
<reference evidence="6" key="1">
    <citation type="journal article" date="2020" name="Stud. Mycol.">
        <title>101 Dothideomycetes genomes: a test case for predicting lifestyles and emergence of pathogens.</title>
        <authorList>
            <person name="Haridas S."/>
            <person name="Albert R."/>
            <person name="Binder M."/>
            <person name="Bloem J."/>
            <person name="Labutti K."/>
            <person name="Salamov A."/>
            <person name="Andreopoulos B."/>
            <person name="Baker S."/>
            <person name="Barry K."/>
            <person name="Bills G."/>
            <person name="Bluhm B."/>
            <person name="Cannon C."/>
            <person name="Castanera R."/>
            <person name="Culley D."/>
            <person name="Daum C."/>
            <person name="Ezra D."/>
            <person name="Gonzalez J."/>
            <person name="Henrissat B."/>
            <person name="Kuo A."/>
            <person name="Liang C."/>
            <person name="Lipzen A."/>
            <person name="Lutzoni F."/>
            <person name="Magnuson J."/>
            <person name="Mondo S."/>
            <person name="Nolan M."/>
            <person name="Ohm R."/>
            <person name="Pangilinan J."/>
            <person name="Park H.-J."/>
            <person name="Ramirez L."/>
            <person name="Alfaro M."/>
            <person name="Sun H."/>
            <person name="Tritt A."/>
            <person name="Yoshinaga Y."/>
            <person name="Zwiers L.-H."/>
            <person name="Turgeon B."/>
            <person name="Goodwin S."/>
            <person name="Spatafora J."/>
            <person name="Crous P."/>
            <person name="Grigoriev I."/>
        </authorList>
    </citation>
    <scope>NUCLEOTIDE SEQUENCE</scope>
    <source>
        <strain evidence="6">CBS 123094</strain>
    </source>
</reference>
<evidence type="ECO:0000313" key="6">
    <source>
        <dbReference type="EMBL" id="KAF1999096.1"/>
    </source>
</evidence>
<evidence type="ECO:0000313" key="7">
    <source>
        <dbReference type="Proteomes" id="UP000799779"/>
    </source>
</evidence>
<dbReference type="Proteomes" id="UP000799779">
    <property type="component" value="Unassembled WGS sequence"/>
</dbReference>
<organism evidence="6 7">
    <name type="scientific">Amniculicola lignicola CBS 123094</name>
    <dbReference type="NCBI Taxonomy" id="1392246"/>
    <lineage>
        <taxon>Eukaryota</taxon>
        <taxon>Fungi</taxon>
        <taxon>Dikarya</taxon>
        <taxon>Ascomycota</taxon>
        <taxon>Pezizomycotina</taxon>
        <taxon>Dothideomycetes</taxon>
        <taxon>Pleosporomycetidae</taxon>
        <taxon>Pleosporales</taxon>
        <taxon>Amniculicolaceae</taxon>
        <taxon>Amniculicola</taxon>
    </lineage>
</organism>
<comment type="subcellular location">
    <subcellularLocation>
        <location evidence="4">Membrane</location>
        <topology evidence="4">Peripheral membrane protein</topology>
    </subcellularLocation>
</comment>
<keyword evidence="7" id="KW-1185">Reference proteome</keyword>
<accession>A0A6A5WNB8</accession>
<keyword evidence="4" id="KW-0472">Membrane</keyword>